<dbReference type="GO" id="GO:0006741">
    <property type="term" value="P:NADP+ biosynthetic process"/>
    <property type="evidence" value="ECO:0007669"/>
    <property type="project" value="TreeGrafter"/>
</dbReference>
<sequence length="114" mass="12259">MSVEKFRNEFDATRSIGYLCAATVQSFEQVLDEILASQKVSANLSRISFSVNSQPLSTYVLRQFHASHSGNDLAIQRDSESCGPLVNCRSSGLRVSTAAGSTAATLSASNVRKL</sequence>
<accession>A0A8X8CBV7</accession>
<dbReference type="OrthoDB" id="1710801at2759"/>
<reference evidence="1" key="1">
    <citation type="journal article" date="2020" name="bioRxiv">
        <title>Hybrid origin of Populus tomentosa Carr. identified through genome sequencing and phylogenomic analysis.</title>
        <authorList>
            <person name="An X."/>
            <person name="Gao K."/>
            <person name="Chen Z."/>
            <person name="Li J."/>
            <person name="Yang X."/>
            <person name="Yang X."/>
            <person name="Zhou J."/>
            <person name="Guo T."/>
            <person name="Zhao T."/>
            <person name="Huang S."/>
            <person name="Miao D."/>
            <person name="Khan W.U."/>
            <person name="Rao P."/>
            <person name="Ye M."/>
            <person name="Lei B."/>
            <person name="Liao W."/>
            <person name="Wang J."/>
            <person name="Ji L."/>
            <person name="Li Y."/>
            <person name="Guo B."/>
            <person name="Mustafa N.S."/>
            <person name="Li S."/>
            <person name="Yun Q."/>
            <person name="Keller S.R."/>
            <person name="Mao J."/>
            <person name="Zhang R."/>
            <person name="Strauss S.H."/>
        </authorList>
    </citation>
    <scope>NUCLEOTIDE SEQUENCE</scope>
    <source>
        <strain evidence="1">GM15</strain>
        <tissue evidence="1">Leaf</tissue>
    </source>
</reference>
<organism evidence="1 2">
    <name type="scientific">Populus tomentosa</name>
    <name type="common">Chinese white poplar</name>
    <dbReference type="NCBI Taxonomy" id="118781"/>
    <lineage>
        <taxon>Eukaryota</taxon>
        <taxon>Viridiplantae</taxon>
        <taxon>Streptophyta</taxon>
        <taxon>Embryophyta</taxon>
        <taxon>Tracheophyta</taxon>
        <taxon>Spermatophyta</taxon>
        <taxon>Magnoliopsida</taxon>
        <taxon>eudicotyledons</taxon>
        <taxon>Gunneridae</taxon>
        <taxon>Pentapetalae</taxon>
        <taxon>rosids</taxon>
        <taxon>fabids</taxon>
        <taxon>Malpighiales</taxon>
        <taxon>Salicaceae</taxon>
        <taxon>Saliceae</taxon>
        <taxon>Populus</taxon>
    </lineage>
</organism>
<keyword evidence="2" id="KW-1185">Reference proteome</keyword>
<dbReference type="GO" id="GO:0003951">
    <property type="term" value="F:NAD+ kinase activity"/>
    <property type="evidence" value="ECO:0007669"/>
    <property type="project" value="TreeGrafter"/>
</dbReference>
<dbReference type="EMBL" id="JAAWWB010000021">
    <property type="protein sequence ID" value="KAG6756366.1"/>
    <property type="molecule type" value="Genomic_DNA"/>
</dbReference>
<dbReference type="AlphaFoldDB" id="A0A8X8CBV7"/>
<proteinExistence type="predicted"/>
<gene>
    <name evidence="1" type="ORF">POTOM_039794</name>
</gene>
<evidence type="ECO:0000313" key="2">
    <source>
        <dbReference type="Proteomes" id="UP000886885"/>
    </source>
</evidence>
<dbReference type="PANTHER" id="PTHR20275">
    <property type="entry name" value="NAD KINASE"/>
    <property type="match status" value="1"/>
</dbReference>
<comment type="caution">
    <text evidence="1">The sequence shown here is derived from an EMBL/GenBank/DDBJ whole genome shotgun (WGS) entry which is preliminary data.</text>
</comment>
<protein>
    <submittedName>
        <fullName evidence="1">Uncharacterized protein</fullName>
    </submittedName>
</protein>
<dbReference type="PANTHER" id="PTHR20275:SF28">
    <property type="entry name" value="NADH KINASE"/>
    <property type="match status" value="1"/>
</dbReference>
<dbReference type="Proteomes" id="UP000886885">
    <property type="component" value="Chromosome 11A"/>
</dbReference>
<evidence type="ECO:0000313" key="1">
    <source>
        <dbReference type="EMBL" id="KAG6756366.1"/>
    </source>
</evidence>
<name>A0A8X8CBV7_POPTO</name>